<dbReference type="PANTHER" id="PTHR31148">
    <property type="entry name" value="U1 SMALL NUCLEAR RIBONUCLEOPROTEIN C"/>
    <property type="match status" value="1"/>
</dbReference>
<dbReference type="GO" id="GO:0000243">
    <property type="term" value="C:commitment complex"/>
    <property type="evidence" value="ECO:0007669"/>
    <property type="project" value="UniProtKB-UniRule"/>
</dbReference>
<evidence type="ECO:0000313" key="11">
    <source>
        <dbReference type="EMBL" id="KAF2076484.1"/>
    </source>
</evidence>
<dbReference type="Gene3D" id="3.30.160.60">
    <property type="entry name" value="Classic Zinc Finger"/>
    <property type="match status" value="1"/>
</dbReference>
<keyword evidence="5 8" id="KW-0694">RNA-binding</keyword>
<dbReference type="Proteomes" id="UP000695562">
    <property type="component" value="Unassembled WGS sequence"/>
</dbReference>
<evidence type="ECO:0000256" key="3">
    <source>
        <dbReference type="ARBA" id="ARBA00022771"/>
    </source>
</evidence>
<evidence type="ECO:0000256" key="8">
    <source>
        <dbReference type="HAMAP-Rule" id="MF_03153"/>
    </source>
</evidence>
<dbReference type="GO" id="GO:0030627">
    <property type="term" value="F:pre-mRNA 5'-splice site binding"/>
    <property type="evidence" value="ECO:0007669"/>
    <property type="project" value="InterPro"/>
</dbReference>
<feature type="region of interest" description="Disordered" evidence="9">
    <location>
        <begin position="62"/>
        <end position="173"/>
    </location>
</feature>
<dbReference type="Pfam" id="PF06220">
    <property type="entry name" value="zf-U1"/>
    <property type="match status" value="1"/>
</dbReference>
<comment type="caution">
    <text evidence="11">The sequence shown here is derived from an EMBL/GenBank/DDBJ whole genome shotgun (WGS) entry which is preliminary data.</text>
</comment>
<keyword evidence="6 8" id="KW-0539">Nucleus</keyword>
<evidence type="ECO:0000256" key="9">
    <source>
        <dbReference type="SAM" id="MobiDB-lite"/>
    </source>
</evidence>
<keyword evidence="4 8" id="KW-0862">Zinc</keyword>
<dbReference type="GO" id="GO:0071004">
    <property type="term" value="C:U2-type prespliceosome"/>
    <property type="evidence" value="ECO:0007669"/>
    <property type="project" value="UniProtKB-UniRule"/>
</dbReference>
<evidence type="ECO:0000256" key="4">
    <source>
        <dbReference type="ARBA" id="ARBA00022833"/>
    </source>
</evidence>
<dbReference type="InterPro" id="IPR017340">
    <property type="entry name" value="U1_snRNP-C"/>
</dbReference>
<dbReference type="InterPro" id="IPR003604">
    <property type="entry name" value="Matrin/U1-like-C_Znf_C2H2"/>
</dbReference>
<proteinExistence type="inferred from homology"/>
<evidence type="ECO:0000256" key="5">
    <source>
        <dbReference type="ARBA" id="ARBA00022884"/>
    </source>
</evidence>
<evidence type="ECO:0000256" key="2">
    <source>
        <dbReference type="ARBA" id="ARBA00022723"/>
    </source>
</evidence>
<sequence length="173" mass="19073">MAKYYCDYCDKFLTHDSPSVRKSHTSGKLHKLAVQRYYQQFEDEFTQSLIDERLKELAKQKMSGSMPMGGPFAPYPNAGMGGHPGMPPQGPFNPINLPPNIPNIPPYAGAPPPYGMPPQPQPQQQQGLINPNMYQQGPPGHSPPQSHNNYNNKPQGMSQPQIPGMPQPSIPGI</sequence>
<dbReference type="GO" id="GO:0000395">
    <property type="term" value="P:mRNA 5'-splice site recognition"/>
    <property type="evidence" value="ECO:0007669"/>
    <property type="project" value="UniProtKB-UniRule"/>
</dbReference>
<comment type="subcellular location">
    <subcellularLocation>
        <location evidence="1 8">Nucleus</location>
    </subcellularLocation>
</comment>
<dbReference type="GO" id="GO:0005685">
    <property type="term" value="C:U1 snRNP"/>
    <property type="evidence" value="ECO:0007669"/>
    <property type="project" value="UniProtKB-UniRule"/>
</dbReference>
<feature type="compositionally biased region" description="Low complexity" evidence="9">
    <location>
        <begin position="122"/>
        <end position="149"/>
    </location>
</feature>
<gene>
    <name evidence="8" type="primary">snrpC</name>
    <name evidence="11" type="ORF">CYY_002224</name>
</gene>
<protein>
    <recommendedName>
        <fullName evidence="8">U1 small nuclear ribonucleoprotein C</fullName>
        <shortName evidence="8">U1 snRNP C</shortName>
        <shortName evidence="8">U1-C</shortName>
        <shortName evidence="8">U1C</shortName>
    </recommendedName>
</protein>
<evidence type="ECO:0000259" key="10">
    <source>
        <dbReference type="PROSITE" id="PS50171"/>
    </source>
</evidence>
<dbReference type="InterPro" id="IPR036236">
    <property type="entry name" value="Znf_C2H2_sf"/>
</dbReference>
<accession>A0A8J4V9U6</accession>
<dbReference type="PROSITE" id="PS50171">
    <property type="entry name" value="ZF_MATRIN"/>
    <property type="match status" value="1"/>
</dbReference>
<dbReference type="GO" id="GO:0003729">
    <property type="term" value="F:mRNA binding"/>
    <property type="evidence" value="ECO:0007669"/>
    <property type="project" value="UniProtKB-UniRule"/>
</dbReference>
<dbReference type="HAMAP" id="MF_03153">
    <property type="entry name" value="U1_C"/>
    <property type="match status" value="1"/>
</dbReference>
<comment type="similarity">
    <text evidence="8">Belongs to the U1 small nuclear ribonucleoprotein C family.</text>
</comment>
<feature type="compositionally biased region" description="Polar residues" evidence="9">
    <location>
        <begin position="150"/>
        <end position="161"/>
    </location>
</feature>
<dbReference type="InterPro" id="IPR013085">
    <property type="entry name" value="U1-CZ_Znf_C2H2"/>
</dbReference>
<comment type="function">
    <text evidence="8">Component of the spliceosomal U1 snRNP, which is essential for recognition of the pre-mRNA 5' splice-site and the subsequent assembly of the spliceosome. SNRPC/U1-C is directly involved in initial 5' splice-site recognition for both constitutive and regulated alternative splicing. The interaction with the 5' splice-site seems to precede base-pairing between the pre-mRNA and the U1 snRNA. Stimulates commitment or early (E) complex formation by stabilizing the base pairing of the 5' end of the U1 snRNA and the 5' splice-site region.</text>
</comment>
<dbReference type="OrthoDB" id="76567at2759"/>
<feature type="compositionally biased region" description="Pro residues" evidence="9">
    <location>
        <begin position="85"/>
        <end position="121"/>
    </location>
</feature>
<dbReference type="AlphaFoldDB" id="A0A8J4V9U6"/>
<feature type="domain" description="Matrin-type" evidence="10">
    <location>
        <begin position="4"/>
        <end position="36"/>
    </location>
</feature>
<organism evidence="11 12">
    <name type="scientific">Polysphondylium violaceum</name>
    <dbReference type="NCBI Taxonomy" id="133409"/>
    <lineage>
        <taxon>Eukaryota</taxon>
        <taxon>Amoebozoa</taxon>
        <taxon>Evosea</taxon>
        <taxon>Eumycetozoa</taxon>
        <taxon>Dictyostelia</taxon>
        <taxon>Dictyosteliales</taxon>
        <taxon>Dictyosteliaceae</taxon>
        <taxon>Polysphondylium</taxon>
    </lineage>
</organism>
<dbReference type="PANTHER" id="PTHR31148:SF1">
    <property type="entry name" value="U1 SMALL NUCLEAR RIBONUCLEOPROTEIN C"/>
    <property type="match status" value="1"/>
</dbReference>
<keyword evidence="7 8" id="KW-0687">Ribonucleoprotein</keyword>
<keyword evidence="12" id="KW-1185">Reference proteome</keyword>
<comment type="subunit">
    <text evidence="8">U1 snRNP is composed of the 7 core Sm proteins SNRPB, SNRPD1, SNRPD2, SNRPD3, SNRPE, SNRPF and SNRPG that assemble in a heptameric protein ring on the Sm site of the small nuclear RNA to form the core snRNP, and at least 3 U1 snRNP-specific proteins SNRNP70/U1-70K, SNRPA/U1-A and SNRPC/U1-C. SNRPC/U1-C interacts with U1 snRNA and the 5' splice-site region of the pre-mRNA.</text>
</comment>
<dbReference type="EMBL" id="AJWJ01000059">
    <property type="protein sequence ID" value="KAF2076484.1"/>
    <property type="molecule type" value="Genomic_DNA"/>
</dbReference>
<dbReference type="SUPFAM" id="SSF57667">
    <property type="entry name" value="beta-beta-alpha zinc fingers"/>
    <property type="match status" value="1"/>
</dbReference>
<dbReference type="GO" id="GO:0030619">
    <property type="term" value="F:U1 snRNA binding"/>
    <property type="evidence" value="ECO:0007669"/>
    <property type="project" value="UniProtKB-UniRule"/>
</dbReference>
<dbReference type="GO" id="GO:0008270">
    <property type="term" value="F:zinc ion binding"/>
    <property type="evidence" value="ECO:0007669"/>
    <property type="project" value="UniProtKB-UniRule"/>
</dbReference>
<dbReference type="GO" id="GO:0000387">
    <property type="term" value="P:spliceosomal snRNP assembly"/>
    <property type="evidence" value="ECO:0007669"/>
    <property type="project" value="UniProtKB-UniRule"/>
</dbReference>
<name>A0A8J4V9U6_9MYCE</name>
<dbReference type="SMART" id="SM00451">
    <property type="entry name" value="ZnF_U1"/>
    <property type="match status" value="1"/>
</dbReference>
<evidence type="ECO:0000256" key="7">
    <source>
        <dbReference type="ARBA" id="ARBA00023274"/>
    </source>
</evidence>
<evidence type="ECO:0000313" key="12">
    <source>
        <dbReference type="Proteomes" id="UP000695562"/>
    </source>
</evidence>
<dbReference type="PIRSF" id="PIRSF037969">
    <property type="entry name" value="U1_snRNP-C"/>
    <property type="match status" value="1"/>
</dbReference>
<keyword evidence="3 8" id="KW-0863">Zinc-finger</keyword>
<evidence type="ECO:0000256" key="6">
    <source>
        <dbReference type="ARBA" id="ARBA00023242"/>
    </source>
</evidence>
<keyword evidence="2 8" id="KW-0479">Metal-binding</keyword>
<evidence type="ECO:0000256" key="1">
    <source>
        <dbReference type="ARBA" id="ARBA00004123"/>
    </source>
</evidence>
<dbReference type="InterPro" id="IPR000690">
    <property type="entry name" value="Matrin/U1-C_Znf_C2H2"/>
</dbReference>
<feature type="compositionally biased region" description="Pro residues" evidence="9">
    <location>
        <begin position="163"/>
        <end position="173"/>
    </location>
</feature>
<reference evidence="11" key="1">
    <citation type="submission" date="2020-01" db="EMBL/GenBank/DDBJ databases">
        <title>Development of genomics and gene disruption for Polysphondylium violaceum indicates a role for the polyketide synthase stlB in stalk morphogenesis.</title>
        <authorList>
            <person name="Narita B."/>
            <person name="Kawabe Y."/>
            <person name="Kin K."/>
            <person name="Saito T."/>
            <person name="Gibbs R."/>
            <person name="Kuspa A."/>
            <person name="Muzny D."/>
            <person name="Queller D."/>
            <person name="Richards S."/>
            <person name="Strassman J."/>
            <person name="Sucgang R."/>
            <person name="Worley K."/>
            <person name="Schaap P."/>
        </authorList>
    </citation>
    <scope>NUCLEOTIDE SEQUENCE</scope>
    <source>
        <strain evidence="11">QSvi11</strain>
    </source>
</reference>